<dbReference type="PANTHER" id="PTHR23508:SF10">
    <property type="entry name" value="CARBOXYLIC ACID TRANSPORTER PROTEIN HOMOLOG"/>
    <property type="match status" value="1"/>
</dbReference>
<dbReference type="SUPFAM" id="SSF103473">
    <property type="entry name" value="MFS general substrate transporter"/>
    <property type="match status" value="1"/>
</dbReference>
<evidence type="ECO:0000313" key="8">
    <source>
        <dbReference type="Proteomes" id="UP001437256"/>
    </source>
</evidence>
<reference evidence="7 8" key="1">
    <citation type="submission" date="2024-05" db="EMBL/GenBank/DDBJ databases">
        <title>A draft genome resource for the thread blight pathogen Marasmius tenuissimus strain MS-2.</title>
        <authorList>
            <person name="Yulfo-Soto G.E."/>
            <person name="Baruah I.K."/>
            <person name="Amoako-Attah I."/>
            <person name="Bukari Y."/>
            <person name="Meinhardt L.W."/>
            <person name="Bailey B.A."/>
            <person name="Cohen S.P."/>
        </authorList>
    </citation>
    <scope>NUCLEOTIDE SEQUENCE [LARGE SCALE GENOMIC DNA]</scope>
    <source>
        <strain evidence="7 8">MS-2</strain>
    </source>
</reference>
<feature type="transmembrane region" description="Helical" evidence="5">
    <location>
        <begin position="150"/>
        <end position="174"/>
    </location>
</feature>
<protein>
    <recommendedName>
        <fullName evidence="6">Major facilitator superfamily (MFS) profile domain-containing protein</fullName>
    </recommendedName>
</protein>
<keyword evidence="3 5" id="KW-1133">Transmembrane helix</keyword>
<organism evidence="7 8">
    <name type="scientific">Marasmius tenuissimus</name>
    <dbReference type="NCBI Taxonomy" id="585030"/>
    <lineage>
        <taxon>Eukaryota</taxon>
        <taxon>Fungi</taxon>
        <taxon>Dikarya</taxon>
        <taxon>Basidiomycota</taxon>
        <taxon>Agaricomycotina</taxon>
        <taxon>Agaricomycetes</taxon>
        <taxon>Agaricomycetidae</taxon>
        <taxon>Agaricales</taxon>
        <taxon>Marasmiineae</taxon>
        <taxon>Marasmiaceae</taxon>
        <taxon>Marasmius</taxon>
    </lineage>
</organism>
<dbReference type="Gene3D" id="1.20.1250.20">
    <property type="entry name" value="MFS general substrate transporter like domains"/>
    <property type="match status" value="2"/>
</dbReference>
<feature type="transmembrane region" description="Helical" evidence="5">
    <location>
        <begin position="250"/>
        <end position="271"/>
    </location>
</feature>
<sequence length="480" mass="51942">MLSLGQSLLRVSNPSILDALRSLTWIQSAQLFIGWFSWFCESLDYIAFILSVPNLSRAFGKSTHEITFILTVSQTLRPIGALIAGLTSDRFGRKWPMFIILIFAGATELAGGFVNTSESLLLLRCLYGIGLGGIWGLAQSTALENLPVELRGLGGSLIVQSYAMSYILGAVINMTLVQRLEAGWRLLFWFSGGMTLLGAVARLVIPESAVFLAARAREQEAIISGQEKRSHREKARTYIQMMNKELKAHWMLLIYVSLVVLGVEFISHGSLDLYPTYLQETKELHPKEADTGSIIGNCGYILGGLLSGVISQFIGRRIAMILSVLFCAAFIPLWILPNSFGALSTGAFFVQMGVGGAKSVIPIFLSEISPPAFRATFLGLVLNVAATIGSSSASIEAAIGDKLTIKVDQGGAERVLPDYATIQGIVVGAAAGLSILMLAFSPENHGAHFERHRAAYEEGVAADSHRDVLSDEEKRARPGE</sequence>
<dbReference type="PROSITE" id="PS50850">
    <property type="entry name" value="MFS"/>
    <property type="match status" value="1"/>
</dbReference>
<dbReference type="PANTHER" id="PTHR23508">
    <property type="entry name" value="CARBOXYLIC ACID TRANSPORTER PROTEIN HOMOLOG"/>
    <property type="match status" value="1"/>
</dbReference>
<feature type="transmembrane region" description="Helical" evidence="5">
    <location>
        <begin position="95"/>
        <end position="114"/>
    </location>
</feature>
<dbReference type="InterPro" id="IPR036259">
    <property type="entry name" value="MFS_trans_sf"/>
</dbReference>
<dbReference type="CDD" id="cd17316">
    <property type="entry name" value="MFS_SV2_like"/>
    <property type="match status" value="1"/>
</dbReference>
<evidence type="ECO:0000256" key="2">
    <source>
        <dbReference type="ARBA" id="ARBA00022692"/>
    </source>
</evidence>
<gene>
    <name evidence="7" type="ORF">AAF712_004619</name>
</gene>
<dbReference type="EMBL" id="JBBXMP010000019">
    <property type="protein sequence ID" value="KAL0068234.1"/>
    <property type="molecule type" value="Genomic_DNA"/>
</dbReference>
<evidence type="ECO:0000259" key="6">
    <source>
        <dbReference type="PROSITE" id="PS50850"/>
    </source>
</evidence>
<evidence type="ECO:0000256" key="4">
    <source>
        <dbReference type="ARBA" id="ARBA00023136"/>
    </source>
</evidence>
<feature type="transmembrane region" description="Helical" evidence="5">
    <location>
        <begin position="419"/>
        <end position="441"/>
    </location>
</feature>
<evidence type="ECO:0000313" key="7">
    <source>
        <dbReference type="EMBL" id="KAL0068234.1"/>
    </source>
</evidence>
<feature type="transmembrane region" description="Helical" evidence="5">
    <location>
        <begin position="120"/>
        <end position="138"/>
    </location>
</feature>
<keyword evidence="4 5" id="KW-0472">Membrane</keyword>
<name>A0ABR3A4H7_9AGAR</name>
<feature type="transmembrane region" description="Helical" evidence="5">
    <location>
        <begin position="291"/>
        <end position="311"/>
    </location>
</feature>
<evidence type="ECO:0000256" key="5">
    <source>
        <dbReference type="SAM" id="Phobius"/>
    </source>
</evidence>
<feature type="transmembrane region" description="Helical" evidence="5">
    <location>
        <begin position="318"/>
        <end position="336"/>
    </location>
</feature>
<evidence type="ECO:0000256" key="3">
    <source>
        <dbReference type="ARBA" id="ARBA00022989"/>
    </source>
</evidence>
<dbReference type="InterPro" id="IPR020846">
    <property type="entry name" value="MFS_dom"/>
</dbReference>
<comment type="caution">
    <text evidence="7">The sequence shown here is derived from an EMBL/GenBank/DDBJ whole genome shotgun (WGS) entry which is preliminary data.</text>
</comment>
<feature type="domain" description="Major facilitator superfamily (MFS) profile" evidence="6">
    <location>
        <begin position="30"/>
        <end position="446"/>
    </location>
</feature>
<keyword evidence="8" id="KW-1185">Reference proteome</keyword>
<feature type="transmembrane region" description="Helical" evidence="5">
    <location>
        <begin position="377"/>
        <end position="399"/>
    </location>
</feature>
<dbReference type="Pfam" id="PF07690">
    <property type="entry name" value="MFS_1"/>
    <property type="match status" value="1"/>
</dbReference>
<keyword evidence="2 5" id="KW-0812">Transmembrane</keyword>
<proteinExistence type="predicted"/>
<comment type="subcellular location">
    <subcellularLocation>
        <location evidence="1">Membrane</location>
        <topology evidence="1">Multi-pass membrane protein</topology>
    </subcellularLocation>
</comment>
<accession>A0ABR3A4H7</accession>
<evidence type="ECO:0000256" key="1">
    <source>
        <dbReference type="ARBA" id="ARBA00004141"/>
    </source>
</evidence>
<dbReference type="InterPro" id="IPR011701">
    <property type="entry name" value="MFS"/>
</dbReference>
<feature type="transmembrane region" description="Helical" evidence="5">
    <location>
        <begin position="342"/>
        <end position="365"/>
    </location>
</feature>
<dbReference type="Proteomes" id="UP001437256">
    <property type="component" value="Unassembled WGS sequence"/>
</dbReference>